<name>A0A829CUH9_LEPIR</name>
<dbReference type="AlphaFoldDB" id="A0A829CUH9"/>
<evidence type="ECO:0000313" key="1">
    <source>
        <dbReference type="EMBL" id="EMY03274.1"/>
    </source>
</evidence>
<gene>
    <name evidence="1" type="ORF">LEP1GSC029_2999</name>
</gene>
<reference evidence="1 2" key="1">
    <citation type="submission" date="2013-02" db="EMBL/GenBank/DDBJ databases">
        <authorList>
            <person name="Harkins D.M."/>
            <person name="Durkin A.S."/>
            <person name="Brinkac L.M."/>
            <person name="Haft D.H."/>
            <person name="Selengut J.D."/>
            <person name="Sanka R."/>
            <person name="DePew J."/>
            <person name="Purushe J."/>
            <person name="Whelen A.C."/>
            <person name="Vinetz J.M."/>
            <person name="Sutton G.G."/>
            <person name="Nierman W.C."/>
            <person name="Fouts D.E."/>
        </authorList>
    </citation>
    <scope>NUCLEOTIDE SEQUENCE [LARGE SCALE GENOMIC DNA]</scope>
    <source>
        <strain evidence="1 2">2002000626</strain>
    </source>
</reference>
<accession>A0A829CUH9</accession>
<protein>
    <submittedName>
        <fullName evidence="1">Uncharacterized protein</fullName>
    </submittedName>
</protein>
<sequence>MKYEEMKYDIEKFFDYSLDMLCIARLDGHIFRINPSFQKSVWLEK</sequence>
<comment type="caution">
    <text evidence="1">The sequence shown here is derived from an EMBL/GenBank/DDBJ whole genome shotgun (WGS) entry which is preliminary data.</text>
</comment>
<organism evidence="1 2">
    <name type="scientific">Leptospira interrogans str. 2002000626</name>
    <dbReference type="NCBI Taxonomy" id="996803"/>
    <lineage>
        <taxon>Bacteria</taxon>
        <taxon>Pseudomonadati</taxon>
        <taxon>Spirochaetota</taxon>
        <taxon>Spirochaetia</taxon>
        <taxon>Leptospirales</taxon>
        <taxon>Leptospiraceae</taxon>
        <taxon>Leptospira</taxon>
    </lineage>
</organism>
<evidence type="ECO:0000313" key="2">
    <source>
        <dbReference type="Proteomes" id="UP000012329"/>
    </source>
</evidence>
<proteinExistence type="predicted"/>
<dbReference type="EMBL" id="AFJL02000192">
    <property type="protein sequence ID" value="EMY03274.1"/>
    <property type="molecule type" value="Genomic_DNA"/>
</dbReference>
<dbReference type="Proteomes" id="UP000012329">
    <property type="component" value="Unassembled WGS sequence"/>
</dbReference>